<feature type="transmembrane region" description="Helical" evidence="7">
    <location>
        <begin position="303"/>
        <end position="327"/>
    </location>
</feature>
<evidence type="ECO:0000256" key="2">
    <source>
        <dbReference type="ARBA" id="ARBA00006279"/>
    </source>
</evidence>
<evidence type="ECO:0000256" key="3">
    <source>
        <dbReference type="ARBA" id="ARBA00022448"/>
    </source>
</evidence>
<dbReference type="SUPFAM" id="SSF103473">
    <property type="entry name" value="MFS general substrate transporter"/>
    <property type="match status" value="1"/>
</dbReference>
<dbReference type="GO" id="GO:0005381">
    <property type="term" value="F:iron ion transmembrane transporter activity"/>
    <property type="evidence" value="ECO:0007669"/>
    <property type="project" value="UniProtKB-UniRule"/>
</dbReference>
<keyword evidence="5 7" id="KW-1133">Transmembrane helix</keyword>
<evidence type="ECO:0000313" key="8">
    <source>
        <dbReference type="EMBL" id="CAJ0583706.1"/>
    </source>
</evidence>
<dbReference type="InterPro" id="IPR009716">
    <property type="entry name" value="Ferroportin-1"/>
</dbReference>
<feature type="transmembrane region" description="Helical" evidence="7">
    <location>
        <begin position="24"/>
        <end position="44"/>
    </location>
</feature>
<keyword evidence="4 7" id="KW-0812">Transmembrane</keyword>
<keyword evidence="9" id="KW-1185">Reference proteome</keyword>
<dbReference type="PANTHER" id="PTHR11660">
    <property type="entry name" value="SOLUTE CARRIER FAMILY 40 MEMBER"/>
    <property type="match status" value="1"/>
</dbReference>
<feature type="transmembrane region" description="Helical" evidence="7">
    <location>
        <begin position="244"/>
        <end position="265"/>
    </location>
</feature>
<keyword evidence="6 7" id="KW-0472">Membrane</keyword>
<evidence type="ECO:0000256" key="7">
    <source>
        <dbReference type="RuleBase" id="RU365065"/>
    </source>
</evidence>
<feature type="transmembrane region" description="Helical" evidence="7">
    <location>
        <begin position="443"/>
        <end position="466"/>
    </location>
</feature>
<comment type="subcellular location">
    <subcellularLocation>
        <location evidence="1 7">Membrane</location>
        <topology evidence="1 7">Multi-pass membrane protein</topology>
    </subcellularLocation>
</comment>
<protein>
    <recommendedName>
        <fullName evidence="7">Solute carrier family 40 member</fullName>
    </recommendedName>
</protein>
<evidence type="ECO:0000256" key="1">
    <source>
        <dbReference type="ARBA" id="ARBA00004141"/>
    </source>
</evidence>
<feature type="transmembrane region" description="Helical" evidence="7">
    <location>
        <begin position="104"/>
        <end position="123"/>
    </location>
</feature>
<sequence>MEDTWRVTTTVNAAYLASAFGDRLWMFTVGILMADIGGMSWVAIQQLVDSLAKLALLPSVGALLDKMNRNRAIQILLLVNNVCIFVSASAFFAGETETAREHRLVRHVCLCLALLFGAISRVTSEAQKITFTKDWIVVLTEASEGKIRLSTQNTIMVVCDHVANVIAPISAGFLIDHNSLKVVCLFNIIWNMLSWILEGGVLYWVYQKTGLLHTKNGGKFEVDERPVCGVAAFRAYYRQSCLKAALGLAFLYMTVLGFDNLAVSYGVHQGVSATNLAFLRASGAVLGILGTFSYGGMAPWIGVLWTALIGLFLQNIAISVSGASTFLPGNAFNASGYISDLSVETFGDTILQGISSGGTMQNVDKATTLPFFQLPLSIILFFTGITAARFGLWIADPAITQIMQETIPERERYTVFGVQTAICELFSVIKDMLVILFPTVQMFGALSLLSCGFVFTGFLLYISHFLTNIVQTKKKREPSIAMVQPAAESVPLASIEELE</sequence>
<dbReference type="PANTHER" id="PTHR11660:SF57">
    <property type="entry name" value="SOLUTE CARRIER FAMILY 40 MEMBER"/>
    <property type="match status" value="1"/>
</dbReference>
<keyword evidence="7" id="KW-0406">Ion transport</keyword>
<gene>
    <name evidence="8" type="ORF">MSPICULIGERA_LOCUS21776</name>
</gene>
<feature type="transmembrane region" description="Helical" evidence="7">
    <location>
        <begin position="277"/>
        <end position="296"/>
    </location>
</feature>
<evidence type="ECO:0000256" key="5">
    <source>
        <dbReference type="ARBA" id="ARBA00022989"/>
    </source>
</evidence>
<dbReference type="Gene3D" id="1.20.1250.20">
    <property type="entry name" value="MFS general substrate transporter like domains"/>
    <property type="match status" value="1"/>
</dbReference>
<keyword evidence="3 7" id="KW-0813">Transport</keyword>
<feature type="transmembrane region" description="Helical" evidence="7">
    <location>
        <begin position="187"/>
        <end position="206"/>
    </location>
</feature>
<name>A0AA36DBN8_9BILA</name>
<feature type="transmembrane region" description="Helical" evidence="7">
    <location>
        <begin position="371"/>
        <end position="392"/>
    </location>
</feature>
<dbReference type="GO" id="GO:0016020">
    <property type="term" value="C:membrane"/>
    <property type="evidence" value="ECO:0007669"/>
    <property type="project" value="UniProtKB-SubCell"/>
</dbReference>
<accession>A0AA36DBN8</accession>
<evidence type="ECO:0000256" key="4">
    <source>
        <dbReference type="ARBA" id="ARBA00022692"/>
    </source>
</evidence>
<comment type="caution">
    <text evidence="8">The sequence shown here is derived from an EMBL/GenBank/DDBJ whole genome shotgun (WGS) entry which is preliminary data.</text>
</comment>
<reference evidence="8" key="1">
    <citation type="submission" date="2023-06" db="EMBL/GenBank/DDBJ databases">
        <authorList>
            <person name="Delattre M."/>
        </authorList>
    </citation>
    <scope>NUCLEOTIDE SEQUENCE</scope>
    <source>
        <strain evidence="8">AF72</strain>
    </source>
</reference>
<evidence type="ECO:0000313" key="9">
    <source>
        <dbReference type="Proteomes" id="UP001177023"/>
    </source>
</evidence>
<dbReference type="EMBL" id="CATQJA010002665">
    <property type="protein sequence ID" value="CAJ0583706.1"/>
    <property type="molecule type" value="Genomic_DNA"/>
</dbReference>
<dbReference type="Proteomes" id="UP001177023">
    <property type="component" value="Unassembled WGS sequence"/>
</dbReference>
<evidence type="ECO:0000256" key="6">
    <source>
        <dbReference type="ARBA" id="ARBA00023136"/>
    </source>
</evidence>
<organism evidence="8 9">
    <name type="scientific">Mesorhabditis spiculigera</name>
    <dbReference type="NCBI Taxonomy" id="96644"/>
    <lineage>
        <taxon>Eukaryota</taxon>
        <taxon>Metazoa</taxon>
        <taxon>Ecdysozoa</taxon>
        <taxon>Nematoda</taxon>
        <taxon>Chromadorea</taxon>
        <taxon>Rhabditida</taxon>
        <taxon>Rhabditina</taxon>
        <taxon>Rhabditomorpha</taxon>
        <taxon>Rhabditoidea</taxon>
        <taxon>Rhabditidae</taxon>
        <taxon>Mesorhabditinae</taxon>
        <taxon>Mesorhabditis</taxon>
    </lineage>
</organism>
<dbReference type="Pfam" id="PF06963">
    <property type="entry name" value="FPN1"/>
    <property type="match status" value="1"/>
</dbReference>
<proteinExistence type="inferred from homology"/>
<dbReference type="InterPro" id="IPR036259">
    <property type="entry name" value="MFS_trans_sf"/>
</dbReference>
<comment type="similarity">
    <text evidence="2 7">Belongs to the ferroportin (FP) (TC 2.A.100) family. SLC40A subfamily.</text>
</comment>
<dbReference type="AlphaFoldDB" id="A0AA36DBN8"/>
<feature type="transmembrane region" description="Helical" evidence="7">
    <location>
        <begin position="72"/>
        <end position="92"/>
    </location>
</feature>
<comment type="function">
    <text evidence="7">May be involved in iron transport and iron homeostasis.</text>
</comment>
<feature type="non-terminal residue" evidence="8">
    <location>
        <position position="1"/>
    </location>
</feature>
<feature type="transmembrane region" description="Helical" evidence="7">
    <location>
        <begin position="413"/>
        <end position="437"/>
    </location>
</feature>